<dbReference type="RefSeq" id="WP_168936510.1">
    <property type="nucleotide sequence ID" value="NZ_JABAFY010000087.1"/>
</dbReference>
<reference evidence="1 2" key="1">
    <citation type="submission" date="2020-04" db="EMBL/GenBank/DDBJ databases">
        <authorList>
            <person name="Hitch T.C.A."/>
            <person name="Wylensek D."/>
            <person name="Clavel T."/>
        </authorList>
    </citation>
    <scope>NUCLEOTIDE SEQUENCE [LARGE SCALE GENOMIC DNA]</scope>
    <source>
        <strain evidence="1 2">PG-251-APC-1</strain>
    </source>
</reference>
<organism evidence="1 2">
    <name type="scientific">Desulfovibrio piger</name>
    <dbReference type="NCBI Taxonomy" id="901"/>
    <lineage>
        <taxon>Bacteria</taxon>
        <taxon>Pseudomonadati</taxon>
        <taxon>Thermodesulfobacteriota</taxon>
        <taxon>Desulfovibrionia</taxon>
        <taxon>Desulfovibrionales</taxon>
        <taxon>Desulfovibrionaceae</taxon>
        <taxon>Desulfovibrio</taxon>
    </lineage>
</organism>
<evidence type="ECO:0000313" key="1">
    <source>
        <dbReference type="EMBL" id="NME53233.1"/>
    </source>
</evidence>
<dbReference type="CDD" id="cd16364">
    <property type="entry name" value="T3SC_I-like"/>
    <property type="match status" value="1"/>
</dbReference>
<name>A0A848CLJ1_9BACT</name>
<sequence>MELTALFEELGTSMGIDRLTFDADGQCSLLFDGEHEVTFLHNQEDHALIMYCELGKLSAQADDICRELMQASLLGAETGGAALSVDSRLDVIVLWKRHDESFDSLPFLEQALNAFLTQAIQWKARLGPKNASRSEEKPIDSNLLNNFDMFV</sequence>
<evidence type="ECO:0000313" key="2">
    <source>
        <dbReference type="Proteomes" id="UP000522333"/>
    </source>
</evidence>
<protein>
    <submittedName>
        <fullName evidence="1">Type III secretion system chaperone</fullName>
    </submittedName>
</protein>
<dbReference type="AlphaFoldDB" id="A0A848CLJ1"/>
<dbReference type="Gene3D" id="3.30.1460.10">
    <property type="match status" value="1"/>
</dbReference>
<proteinExistence type="predicted"/>
<gene>
    <name evidence="1" type="ORF">HF854_12110</name>
</gene>
<dbReference type="SUPFAM" id="SSF69635">
    <property type="entry name" value="Type III secretory system chaperone-like"/>
    <property type="match status" value="1"/>
</dbReference>
<accession>A0A848CLJ1</accession>
<dbReference type="InterPro" id="IPR010261">
    <property type="entry name" value="Tir_chaperone"/>
</dbReference>
<dbReference type="Proteomes" id="UP000522333">
    <property type="component" value="Unassembled WGS sequence"/>
</dbReference>
<dbReference type="GO" id="GO:0030254">
    <property type="term" value="P:protein secretion by the type III secretion system"/>
    <property type="evidence" value="ECO:0007669"/>
    <property type="project" value="InterPro"/>
</dbReference>
<dbReference type="Pfam" id="PF05932">
    <property type="entry name" value="CesT"/>
    <property type="match status" value="1"/>
</dbReference>
<dbReference type="EMBL" id="JABAFY010000087">
    <property type="protein sequence ID" value="NME53233.1"/>
    <property type="molecule type" value="Genomic_DNA"/>
</dbReference>
<comment type="caution">
    <text evidence="1">The sequence shown here is derived from an EMBL/GenBank/DDBJ whole genome shotgun (WGS) entry which is preliminary data.</text>
</comment>